<evidence type="ECO:0000313" key="2">
    <source>
        <dbReference type="Proteomes" id="UP001199916"/>
    </source>
</evidence>
<protein>
    <recommendedName>
        <fullName evidence="3">Major facilitator superfamily (MFS) profile domain-containing protein</fullName>
    </recommendedName>
</protein>
<dbReference type="EMBL" id="JAJNBZ010000016">
    <property type="protein sequence ID" value="MCE5171330.1"/>
    <property type="molecule type" value="Genomic_DNA"/>
</dbReference>
<keyword evidence="2" id="KW-1185">Reference proteome</keyword>
<name>A0ABS8YLW9_9BACL</name>
<proteinExistence type="predicted"/>
<accession>A0ABS8YLW9</accession>
<evidence type="ECO:0000313" key="1">
    <source>
        <dbReference type="EMBL" id="MCE5171330.1"/>
    </source>
</evidence>
<organism evidence="1 2">
    <name type="scientific">Paenibacillus profundus</name>
    <dbReference type="NCBI Taxonomy" id="1173085"/>
    <lineage>
        <taxon>Bacteria</taxon>
        <taxon>Bacillati</taxon>
        <taxon>Bacillota</taxon>
        <taxon>Bacilli</taxon>
        <taxon>Bacillales</taxon>
        <taxon>Paenibacillaceae</taxon>
        <taxon>Paenibacillus</taxon>
    </lineage>
</organism>
<dbReference type="Proteomes" id="UP001199916">
    <property type="component" value="Unassembled WGS sequence"/>
</dbReference>
<reference evidence="1 2" key="1">
    <citation type="submission" date="2021-11" db="EMBL/GenBank/DDBJ databases">
        <title>Draft genome sequence of Paenibacillus profundus YoMME, a new Gram-positive bacteria with exoelectrogenic properties.</title>
        <authorList>
            <person name="Hubenova Y."/>
            <person name="Hubenova E."/>
            <person name="Manasiev Y."/>
            <person name="Peykov S."/>
            <person name="Mitov M."/>
        </authorList>
    </citation>
    <scope>NUCLEOTIDE SEQUENCE [LARGE SCALE GENOMIC DNA]</scope>
    <source>
        <strain evidence="1 2">YoMME</strain>
    </source>
</reference>
<sequence length="67" mass="7599">MLRRILADGDLLHSPLCFVLPFHQKTAHQGRFWLTAVVGRFMAGFLYETTCIISSVVTIPDYAGEWT</sequence>
<gene>
    <name evidence="1" type="ORF">LQV63_18680</name>
</gene>
<evidence type="ECO:0008006" key="3">
    <source>
        <dbReference type="Google" id="ProtNLM"/>
    </source>
</evidence>
<comment type="caution">
    <text evidence="1">The sequence shown here is derived from an EMBL/GenBank/DDBJ whole genome shotgun (WGS) entry which is preliminary data.</text>
</comment>